<evidence type="ECO:0000313" key="5">
    <source>
        <dbReference type="Proteomes" id="UP000295680"/>
    </source>
</evidence>
<dbReference type="GO" id="GO:0016853">
    <property type="term" value="F:isomerase activity"/>
    <property type="evidence" value="ECO:0007669"/>
    <property type="project" value="UniProtKB-KW"/>
</dbReference>
<keyword evidence="2" id="KW-0812">Transmembrane</keyword>
<feature type="transmembrane region" description="Helical" evidence="2">
    <location>
        <begin position="30"/>
        <end position="52"/>
    </location>
</feature>
<dbReference type="Proteomes" id="UP000295680">
    <property type="component" value="Unassembled WGS sequence"/>
</dbReference>
<keyword evidence="4" id="KW-0413">Isomerase</keyword>
<dbReference type="GO" id="GO:0016491">
    <property type="term" value="F:oxidoreductase activity"/>
    <property type="evidence" value="ECO:0007669"/>
    <property type="project" value="InterPro"/>
</dbReference>
<dbReference type="InterPro" id="IPR050553">
    <property type="entry name" value="Thioredoxin_ResA/DsbE_sf"/>
</dbReference>
<evidence type="ECO:0000313" key="4">
    <source>
        <dbReference type="EMBL" id="TCO59285.1"/>
    </source>
</evidence>
<dbReference type="Pfam" id="PF08534">
    <property type="entry name" value="Redoxin"/>
    <property type="match status" value="1"/>
</dbReference>
<gene>
    <name evidence="4" type="ORF">EV192_104126</name>
</gene>
<dbReference type="SUPFAM" id="SSF52833">
    <property type="entry name" value="Thioredoxin-like"/>
    <property type="match status" value="1"/>
</dbReference>
<comment type="caution">
    <text evidence="4">The sequence shown here is derived from an EMBL/GenBank/DDBJ whole genome shotgun (WGS) entry which is preliminary data.</text>
</comment>
<feature type="compositionally biased region" description="Basic residues" evidence="1">
    <location>
        <begin position="13"/>
        <end position="27"/>
    </location>
</feature>
<keyword evidence="2" id="KW-0472">Membrane</keyword>
<dbReference type="OrthoDB" id="9790194at2"/>
<dbReference type="AlphaFoldDB" id="A0A4R2JYU4"/>
<keyword evidence="2" id="KW-1133">Transmembrane helix</keyword>
<organism evidence="4 5">
    <name type="scientific">Actinocrispum wychmicini</name>
    <dbReference type="NCBI Taxonomy" id="1213861"/>
    <lineage>
        <taxon>Bacteria</taxon>
        <taxon>Bacillati</taxon>
        <taxon>Actinomycetota</taxon>
        <taxon>Actinomycetes</taxon>
        <taxon>Pseudonocardiales</taxon>
        <taxon>Pseudonocardiaceae</taxon>
        <taxon>Actinocrispum</taxon>
    </lineage>
</organism>
<dbReference type="InterPro" id="IPR013740">
    <property type="entry name" value="Redoxin"/>
</dbReference>
<dbReference type="Gene3D" id="3.40.30.10">
    <property type="entry name" value="Glutaredoxin"/>
    <property type="match status" value="1"/>
</dbReference>
<dbReference type="EMBL" id="SLWS01000004">
    <property type="protein sequence ID" value="TCO59285.1"/>
    <property type="molecule type" value="Genomic_DNA"/>
</dbReference>
<sequence length="212" mass="22848">MSRTPPTGQATPNRRRRQAARAASRRRRRWGWIATTATVLAIAATITVVRLANHTTASSAPASATSGHPAPDGQFTTVSGATMTVASLRGRPTLLWFVATWCPSCQAGTPAVAHEFPRLRANNVRVVEIEMYQDLGQPGPSIADFGKNLAGALYGDPDWIFGTSSADLTYAYNPKSYTDIYFLLDTNGRITYTDGEPAGSMTTLLEQVDKLA</sequence>
<name>A0A4R2JYU4_9PSEU</name>
<dbReference type="PROSITE" id="PS51352">
    <property type="entry name" value="THIOREDOXIN_2"/>
    <property type="match status" value="1"/>
</dbReference>
<protein>
    <submittedName>
        <fullName evidence="4">Thiol-disulfide isomerase/thioredoxin</fullName>
    </submittedName>
</protein>
<proteinExistence type="predicted"/>
<feature type="region of interest" description="Disordered" evidence="1">
    <location>
        <begin position="1"/>
        <end position="27"/>
    </location>
</feature>
<evidence type="ECO:0000256" key="1">
    <source>
        <dbReference type="SAM" id="MobiDB-lite"/>
    </source>
</evidence>
<feature type="domain" description="Thioredoxin" evidence="3">
    <location>
        <begin position="64"/>
        <end position="212"/>
    </location>
</feature>
<evidence type="ECO:0000256" key="2">
    <source>
        <dbReference type="SAM" id="Phobius"/>
    </source>
</evidence>
<dbReference type="PANTHER" id="PTHR42852:SF17">
    <property type="entry name" value="THIOREDOXIN-LIKE PROTEIN HI_1115"/>
    <property type="match status" value="1"/>
</dbReference>
<dbReference type="PANTHER" id="PTHR42852">
    <property type="entry name" value="THIOL:DISULFIDE INTERCHANGE PROTEIN DSBE"/>
    <property type="match status" value="1"/>
</dbReference>
<keyword evidence="5" id="KW-1185">Reference proteome</keyword>
<dbReference type="RefSeq" id="WP_132117084.1">
    <property type="nucleotide sequence ID" value="NZ_SLWS01000004.1"/>
</dbReference>
<accession>A0A4R2JYU4</accession>
<evidence type="ECO:0000259" key="3">
    <source>
        <dbReference type="PROSITE" id="PS51352"/>
    </source>
</evidence>
<reference evidence="4 5" key="1">
    <citation type="submission" date="2019-03" db="EMBL/GenBank/DDBJ databases">
        <title>Genomic Encyclopedia of Type Strains, Phase IV (KMG-IV): sequencing the most valuable type-strain genomes for metagenomic binning, comparative biology and taxonomic classification.</title>
        <authorList>
            <person name="Goeker M."/>
        </authorList>
    </citation>
    <scope>NUCLEOTIDE SEQUENCE [LARGE SCALE GENOMIC DNA]</scope>
    <source>
        <strain evidence="4 5">DSM 45934</strain>
    </source>
</reference>
<dbReference type="InterPro" id="IPR036249">
    <property type="entry name" value="Thioredoxin-like_sf"/>
</dbReference>
<dbReference type="InterPro" id="IPR013766">
    <property type="entry name" value="Thioredoxin_domain"/>
</dbReference>
<feature type="compositionally biased region" description="Polar residues" evidence="1">
    <location>
        <begin position="1"/>
        <end position="12"/>
    </location>
</feature>